<dbReference type="Gene3D" id="2.120.10.10">
    <property type="match status" value="1"/>
</dbReference>
<dbReference type="AlphaFoldDB" id="L8JUX9"/>
<dbReference type="CDD" id="cd15482">
    <property type="entry name" value="Sialidase_non-viral"/>
    <property type="match status" value="1"/>
</dbReference>
<feature type="domain" description="Sialidase" evidence="1">
    <location>
        <begin position="77"/>
        <end position="273"/>
    </location>
</feature>
<dbReference type="InterPro" id="IPR036278">
    <property type="entry name" value="Sialidase_sf"/>
</dbReference>
<keyword evidence="3" id="KW-1185">Reference proteome</keyword>
<dbReference type="PROSITE" id="PS51257">
    <property type="entry name" value="PROKAR_LIPOPROTEIN"/>
    <property type="match status" value="1"/>
</dbReference>
<dbReference type="InterPro" id="IPR011040">
    <property type="entry name" value="Sialidase"/>
</dbReference>
<dbReference type="eggNOG" id="COG4409">
    <property type="taxonomic scope" value="Bacteria"/>
</dbReference>
<gene>
    <name evidence="2" type="ORF">C900_03046</name>
</gene>
<protein>
    <submittedName>
        <fullName evidence="2">Glycosyl hydrolase</fullName>
    </submittedName>
</protein>
<evidence type="ECO:0000313" key="3">
    <source>
        <dbReference type="Proteomes" id="UP000011135"/>
    </source>
</evidence>
<dbReference type="EMBL" id="AMZN01000045">
    <property type="protein sequence ID" value="ELR71082.1"/>
    <property type="molecule type" value="Genomic_DNA"/>
</dbReference>
<dbReference type="GO" id="GO:0016787">
    <property type="term" value="F:hydrolase activity"/>
    <property type="evidence" value="ECO:0007669"/>
    <property type="project" value="UniProtKB-KW"/>
</dbReference>
<dbReference type="SUPFAM" id="SSF50939">
    <property type="entry name" value="Sialidases"/>
    <property type="match status" value="1"/>
</dbReference>
<proteinExistence type="predicted"/>
<evidence type="ECO:0000259" key="1">
    <source>
        <dbReference type="Pfam" id="PF13088"/>
    </source>
</evidence>
<sequence>MQPINKIITLAVFLVSITGMISGCQISTGSPHARETSSLISVDTADASGAYFTMDHLQQPVLCWTEKISDKEGHVMKFATFEALHQRFGEPVTVTSSTGTRAHDESMNKIAFKEDGTVVAMFAIKHPTEENRFAGSIMYSLSSDEGKTWTSPEYLHDDTAKTYGRSFFDIATLPDGEVGAIWLDGRFGDASTGSVIFFDKTEEGTGFGLDKQVGESTCECCRTDLFVDPAGNVHIAYRDILFPPTLMGQVRDMVHSISYDGGQTFSNAKRISEDNWAIEGCPHTGPSLAVNRHGLHAVWFTAGGDEGVYHVSSTDNGQTFTTREKISKTARHPQMISLPSGALAVVWDEFQGHSEEQHHSGSHGNNAHHAQKNSGSLIMMQVREPGSNIKTINVTRNAAEASHPVVTVLQDHKLLVAWTQKKHQKKGIYYATVDLKVYLP</sequence>
<name>L8JUX9_9BACT</name>
<dbReference type="OrthoDB" id="9764969at2"/>
<keyword evidence="2" id="KW-0378">Hydrolase</keyword>
<dbReference type="Pfam" id="PF13088">
    <property type="entry name" value="BNR_2"/>
    <property type="match status" value="1"/>
</dbReference>
<accession>L8JUX9</accession>
<dbReference type="STRING" id="1237149.C900_03046"/>
<dbReference type="Proteomes" id="UP000011135">
    <property type="component" value="Unassembled WGS sequence"/>
</dbReference>
<comment type="caution">
    <text evidence="2">The sequence shown here is derived from an EMBL/GenBank/DDBJ whole genome shotgun (WGS) entry which is preliminary data.</text>
</comment>
<evidence type="ECO:0000313" key="2">
    <source>
        <dbReference type="EMBL" id="ELR71082.1"/>
    </source>
</evidence>
<reference evidence="2 3" key="1">
    <citation type="submission" date="2012-12" db="EMBL/GenBank/DDBJ databases">
        <title>Genome assembly of Fulvivirga imtechensis AK7.</title>
        <authorList>
            <person name="Nupur N."/>
            <person name="Khatri I."/>
            <person name="Kumar R."/>
            <person name="Subramanian S."/>
            <person name="Pinnaka A."/>
        </authorList>
    </citation>
    <scope>NUCLEOTIDE SEQUENCE [LARGE SCALE GENOMIC DNA]</scope>
    <source>
        <strain evidence="2 3">AK7</strain>
    </source>
</reference>
<dbReference type="RefSeq" id="WP_009580382.1">
    <property type="nucleotide sequence ID" value="NZ_AMZN01000045.1"/>
</dbReference>
<organism evidence="2 3">
    <name type="scientific">Fulvivirga imtechensis AK7</name>
    <dbReference type="NCBI Taxonomy" id="1237149"/>
    <lineage>
        <taxon>Bacteria</taxon>
        <taxon>Pseudomonadati</taxon>
        <taxon>Bacteroidota</taxon>
        <taxon>Cytophagia</taxon>
        <taxon>Cytophagales</taxon>
        <taxon>Fulvivirgaceae</taxon>
        <taxon>Fulvivirga</taxon>
    </lineage>
</organism>